<dbReference type="GO" id="GO:0016757">
    <property type="term" value="F:glycosyltransferase activity"/>
    <property type="evidence" value="ECO:0007669"/>
    <property type="project" value="InterPro"/>
</dbReference>
<dbReference type="eggNOG" id="COG0438">
    <property type="taxonomic scope" value="Bacteria"/>
</dbReference>
<dbReference type="PATRIC" id="fig|1229276.3.peg.2042"/>
<keyword evidence="3" id="KW-1185">Reference proteome</keyword>
<evidence type="ECO:0000313" key="2">
    <source>
        <dbReference type="EMBL" id="KGE14152.1"/>
    </source>
</evidence>
<dbReference type="SUPFAM" id="SSF53756">
    <property type="entry name" value="UDP-Glycosyltransferase/glycogen phosphorylase"/>
    <property type="match status" value="1"/>
</dbReference>
<dbReference type="PANTHER" id="PTHR45947:SF14">
    <property type="entry name" value="SLL1723 PROTEIN"/>
    <property type="match status" value="1"/>
</dbReference>
<dbReference type="RefSeq" id="WP_206538017.1">
    <property type="nucleotide sequence ID" value="NZ_JJMU01000029.1"/>
</dbReference>
<proteinExistence type="predicted"/>
<dbReference type="Gene3D" id="3.40.50.2000">
    <property type="entry name" value="Glycogen Phosphorylase B"/>
    <property type="match status" value="2"/>
</dbReference>
<protein>
    <submittedName>
        <fullName evidence="2">Capsular polysaccharide biosynthesis protein Cps4H</fullName>
    </submittedName>
</protein>
<name>A0A0B8T0L3_9SPHI</name>
<sequence>MKKNMRILHVVTRVDAGGISTFLHNYYTFSDRSNMQFDIVAIDTGYPQGYHEIFTSLGVNVFYMPNPVIQRVAFLTRLIRSKAYDVVHAHIELQSSVYLALAALCGVKKRVAHAHLSRARHGFSNSILRLLMNMVVTARVGASDLSINAVFGKQYAKNAVVLYNAVDVKKFSFQPSVRDSKRTELGLSDRLIVGFVGRLSAQKNVFFLLEIIMHLAKVRPEAILLIVGEGELRTEMEEKIREFDIESNVVFLNNREDIPQLMMAMDALLLPSFYEGLPLVLVEAQAAALKCLVSENVTKLVDVTEFIRYLDIENASMWSETIAKECLNYPRYSVEESITKKRFNIRKEAQNLNQFYKELIDK</sequence>
<dbReference type="EMBL" id="JJMU01000029">
    <property type="protein sequence ID" value="KGE14152.1"/>
    <property type="molecule type" value="Genomic_DNA"/>
</dbReference>
<gene>
    <name evidence="2" type="ORF">DI53_1982</name>
</gene>
<dbReference type="PANTHER" id="PTHR45947">
    <property type="entry name" value="SULFOQUINOVOSYL TRANSFERASE SQD2"/>
    <property type="match status" value="1"/>
</dbReference>
<dbReference type="Proteomes" id="UP000031802">
    <property type="component" value="Unassembled WGS sequence"/>
</dbReference>
<accession>A0A0B8T0L3</accession>
<feature type="domain" description="Glycosyl transferase family 1" evidence="1">
    <location>
        <begin position="179"/>
        <end position="295"/>
    </location>
</feature>
<dbReference type="InterPro" id="IPR050194">
    <property type="entry name" value="Glycosyltransferase_grp1"/>
</dbReference>
<comment type="caution">
    <text evidence="2">The sequence shown here is derived from an EMBL/GenBank/DDBJ whole genome shotgun (WGS) entry which is preliminary data.</text>
</comment>
<organism evidence="2 3">
    <name type="scientific">Sphingobacterium deserti</name>
    <dbReference type="NCBI Taxonomy" id="1229276"/>
    <lineage>
        <taxon>Bacteria</taxon>
        <taxon>Pseudomonadati</taxon>
        <taxon>Bacteroidota</taxon>
        <taxon>Sphingobacteriia</taxon>
        <taxon>Sphingobacteriales</taxon>
        <taxon>Sphingobacteriaceae</taxon>
        <taxon>Sphingobacterium</taxon>
    </lineage>
</organism>
<reference evidence="2 3" key="2">
    <citation type="journal article" date="2015" name="PLoS ONE">
        <title>Whole-Genome Optical Mapping and Finished Genome Sequence of Sphingobacterium deserti sp. nov., a New Species Isolated from the Western Desert of China.</title>
        <authorList>
            <person name="Teng C."/>
            <person name="Zhou Z."/>
            <person name="Molnar I."/>
            <person name="Li X."/>
            <person name="Tang R."/>
            <person name="Chen M."/>
            <person name="Wang L."/>
            <person name="Su S."/>
            <person name="Zhang W."/>
            <person name="Lin M."/>
        </authorList>
    </citation>
    <scope>NUCLEOTIDE SEQUENCE [LARGE SCALE GENOMIC DNA]</scope>
    <source>
        <strain evidence="3">ACCC05744</strain>
    </source>
</reference>
<dbReference type="InterPro" id="IPR001296">
    <property type="entry name" value="Glyco_trans_1"/>
</dbReference>
<dbReference type="STRING" id="1229276.DI53_1982"/>
<evidence type="ECO:0000313" key="3">
    <source>
        <dbReference type="Proteomes" id="UP000031802"/>
    </source>
</evidence>
<dbReference type="AlphaFoldDB" id="A0A0B8T0L3"/>
<reference evidence="3" key="1">
    <citation type="submission" date="2014-04" db="EMBL/GenBank/DDBJ databases">
        <title>Whole-Genome optical mapping and complete genome sequence of Sphingobacterium deserti sp. nov., a new spaces isolated from desert in the west of China.</title>
        <authorList>
            <person name="Teng C."/>
            <person name="Zhou Z."/>
            <person name="Li X."/>
            <person name="Chen M."/>
            <person name="Lin M."/>
            <person name="Wang L."/>
            <person name="Su S."/>
            <person name="Zhang C."/>
            <person name="Zhang W."/>
        </authorList>
    </citation>
    <scope>NUCLEOTIDE SEQUENCE [LARGE SCALE GENOMIC DNA]</scope>
    <source>
        <strain evidence="3">ACCC05744</strain>
    </source>
</reference>
<evidence type="ECO:0000259" key="1">
    <source>
        <dbReference type="Pfam" id="PF00534"/>
    </source>
</evidence>
<dbReference type="Pfam" id="PF00534">
    <property type="entry name" value="Glycos_transf_1"/>
    <property type="match status" value="1"/>
</dbReference>